<dbReference type="InterPro" id="IPR023753">
    <property type="entry name" value="FAD/NAD-binding_dom"/>
</dbReference>
<reference evidence="9 10" key="2">
    <citation type="journal article" date="2013" name="Genome Announc.">
        <title>Draft Genome Sequence of Methylobacterium mesophilicum Strain SR1.6/6, Isolated from Citrus sinensis.</title>
        <authorList>
            <person name="Marinho Almeida D."/>
            <person name="Dini-Andreote F."/>
            <person name="Camargo Neves A.A."/>
            <person name="Juca Ramos R.T."/>
            <person name="Andreote F.D."/>
            <person name="Carneiro A.R."/>
            <person name="Oliveira de Souza Lima A."/>
            <person name="Caracciolo Gomes de Sa P.H."/>
            <person name="Ribeiro Barbosa M.S."/>
            <person name="Araujo W.L."/>
            <person name="Silva A."/>
        </authorList>
    </citation>
    <scope>NUCLEOTIDE SEQUENCE [LARGE SCALE GENOMIC DNA]</scope>
    <source>
        <strain evidence="9 10">SR1.6/6</strain>
    </source>
</reference>
<dbReference type="PANTHER" id="PTHR43014:SF4">
    <property type="entry name" value="PYRIDINE NUCLEOTIDE-DISULFIDE OXIDOREDUCTASE RCLA-RELATED"/>
    <property type="match status" value="1"/>
</dbReference>
<dbReference type="InterPro" id="IPR036188">
    <property type="entry name" value="FAD/NAD-bd_sf"/>
</dbReference>
<dbReference type="PANTHER" id="PTHR43014">
    <property type="entry name" value="MERCURIC REDUCTASE"/>
    <property type="match status" value="1"/>
</dbReference>
<dbReference type="GO" id="GO:0050660">
    <property type="term" value="F:flavin adenine dinucleotide binding"/>
    <property type="evidence" value="ECO:0007669"/>
    <property type="project" value="TreeGrafter"/>
</dbReference>
<proteinExistence type="inferred from homology"/>
<protein>
    <submittedName>
        <fullName evidence="9">Dihydrolipoyl dehydrogenase</fullName>
        <ecNumber evidence="9">1.8.1.4</ecNumber>
    </submittedName>
</protein>
<dbReference type="NCBIfam" id="NF004939">
    <property type="entry name" value="PRK06292.1-1"/>
    <property type="match status" value="1"/>
</dbReference>
<name>A0A6B9FT52_9HYPH</name>
<accession>A0A6B9FT52</accession>
<dbReference type="Gene3D" id="3.50.50.60">
    <property type="entry name" value="FAD/NAD(P)-binding domain"/>
    <property type="match status" value="2"/>
</dbReference>
<dbReference type="Proteomes" id="UP000012488">
    <property type="component" value="Chromosome"/>
</dbReference>
<sequence>MRELDYDVAVIGAGTAGIAAYRAAAAAGARAVLIERGPGGTTCARVGCMPSKLLIAAGSAAHAARNTALFGIRVSDVVVDGPAVLKRLRAERDRFVGSVFEGLDELPDESRIAGSARFQDTRTLIIDDHTRVRFRAAVIATGSSPVVPEPLRALDDRLLTTDTLFEIPDLPDSLAVLGAGAVGIEIAQAMARLGVAVTVIDSGETVAGLSEPALARQAAEIFGAEFDLQLGAKVQAAAPDGDGVRLDWTDRAGRAQVTRASRVLAAAGRSPNLAGLGLEAAGLRPGKGGVPDFDRCSLVCAGGQNLIAGDADAWRPVLHEASRQGEIAGANAAALAAGRPVASPDPWPSFAMVFTHPQAAVIGAPYDPDAADRVVGTMDFSDQGRARVEGLNQGGIRIWADRGGRLLGGEMLGPAVEHLAHLLIYVVAQGLSVPSLEAWPTYHPTMEEGLMSALSDVQRKI</sequence>
<dbReference type="AlphaFoldDB" id="A0A6B9FT52"/>
<keyword evidence="2" id="KW-0285">Flavoprotein</keyword>
<comment type="similarity">
    <text evidence="1">Belongs to the class-I pyridine nucleotide-disulfide oxidoreductase family.</text>
</comment>
<dbReference type="PRINTS" id="PR00411">
    <property type="entry name" value="PNDRDTASEI"/>
</dbReference>
<keyword evidence="3 5" id="KW-0274">FAD</keyword>
<dbReference type="Pfam" id="PF07992">
    <property type="entry name" value="Pyr_redox_2"/>
    <property type="match status" value="1"/>
</dbReference>
<reference evidence="9 10" key="1">
    <citation type="journal article" date="2012" name="Genet. Mol. Biol.">
        <title>Analysis of 16S rRNA and mxaF genes revealing insights into Methylobacterium niche-specific plant association.</title>
        <authorList>
            <person name="Dourado M.N."/>
            <person name="Andreote F.D."/>
            <person name="Dini-Andreote F."/>
            <person name="Conti R."/>
            <person name="Araujo J.M."/>
            <person name="Araujo W.L."/>
        </authorList>
    </citation>
    <scope>NUCLEOTIDE SEQUENCE [LARGE SCALE GENOMIC DNA]</scope>
    <source>
        <strain evidence="9 10">SR1.6/6</strain>
    </source>
</reference>
<comment type="cofactor">
    <cofactor evidence="5">
        <name>FAD</name>
        <dbReference type="ChEBI" id="CHEBI:57692"/>
    </cofactor>
    <text evidence="5">Binds 1 FAD per subunit.</text>
</comment>
<evidence type="ECO:0000259" key="8">
    <source>
        <dbReference type="Pfam" id="PF07992"/>
    </source>
</evidence>
<keyword evidence="5" id="KW-0547">Nucleotide-binding</keyword>
<dbReference type="PIRSF" id="PIRSF000350">
    <property type="entry name" value="Mercury_reductase_MerA"/>
    <property type="match status" value="1"/>
</dbReference>
<evidence type="ECO:0000256" key="2">
    <source>
        <dbReference type="ARBA" id="ARBA00022630"/>
    </source>
</evidence>
<dbReference type="RefSeq" id="WP_010687054.1">
    <property type="nucleotide sequence ID" value="NZ_CP043538.1"/>
</dbReference>
<dbReference type="EMBL" id="CP043538">
    <property type="protein sequence ID" value="QGY04105.1"/>
    <property type="molecule type" value="Genomic_DNA"/>
</dbReference>
<dbReference type="SUPFAM" id="SSF55424">
    <property type="entry name" value="FAD/NAD-linked reductases, dimerisation (C-terminal) domain"/>
    <property type="match status" value="1"/>
</dbReference>
<feature type="binding site" evidence="5">
    <location>
        <begin position="178"/>
        <end position="185"/>
    </location>
    <ligand>
        <name>NAD(+)</name>
        <dbReference type="ChEBI" id="CHEBI:57540"/>
    </ligand>
</feature>
<dbReference type="OrthoDB" id="9776382at2"/>
<evidence type="ECO:0000256" key="6">
    <source>
        <dbReference type="PIRSR" id="PIRSR000350-4"/>
    </source>
</evidence>
<dbReference type="GO" id="GO:0004148">
    <property type="term" value="F:dihydrolipoyl dehydrogenase (NADH) activity"/>
    <property type="evidence" value="ECO:0007669"/>
    <property type="project" value="UniProtKB-EC"/>
</dbReference>
<feature type="domain" description="FAD/NAD(P)-binding" evidence="8">
    <location>
        <begin position="6"/>
        <end position="289"/>
    </location>
</feature>
<evidence type="ECO:0000256" key="1">
    <source>
        <dbReference type="ARBA" id="ARBA00007532"/>
    </source>
</evidence>
<gene>
    <name evidence="9" type="ORF">MMSR116_21010</name>
</gene>
<evidence type="ECO:0000313" key="10">
    <source>
        <dbReference type="Proteomes" id="UP000012488"/>
    </source>
</evidence>
<dbReference type="Gene3D" id="3.30.390.30">
    <property type="match status" value="1"/>
</dbReference>
<organism evidence="9 10">
    <name type="scientific">Methylobacterium mesophilicum SR1.6/6</name>
    <dbReference type="NCBI Taxonomy" id="908290"/>
    <lineage>
        <taxon>Bacteria</taxon>
        <taxon>Pseudomonadati</taxon>
        <taxon>Pseudomonadota</taxon>
        <taxon>Alphaproteobacteria</taxon>
        <taxon>Hyphomicrobiales</taxon>
        <taxon>Methylobacteriaceae</taxon>
        <taxon>Methylobacterium</taxon>
    </lineage>
</organism>
<dbReference type="PRINTS" id="PR00368">
    <property type="entry name" value="FADPNR"/>
</dbReference>
<evidence type="ECO:0000313" key="9">
    <source>
        <dbReference type="EMBL" id="QGY04105.1"/>
    </source>
</evidence>
<dbReference type="Pfam" id="PF02852">
    <property type="entry name" value="Pyr_redox_dim"/>
    <property type="match status" value="1"/>
</dbReference>
<dbReference type="SUPFAM" id="SSF51905">
    <property type="entry name" value="FAD/NAD(P)-binding domain"/>
    <property type="match status" value="1"/>
</dbReference>
<dbReference type="InterPro" id="IPR001100">
    <property type="entry name" value="Pyr_nuc-diS_OxRdtase"/>
</dbReference>
<dbReference type="InterPro" id="IPR016156">
    <property type="entry name" value="FAD/NAD-linked_Rdtase_dimer_sf"/>
</dbReference>
<evidence type="ECO:0000256" key="4">
    <source>
        <dbReference type="PIRSR" id="PIRSR000350-2"/>
    </source>
</evidence>
<evidence type="ECO:0000259" key="7">
    <source>
        <dbReference type="Pfam" id="PF02852"/>
    </source>
</evidence>
<feature type="binding site" evidence="5">
    <location>
        <begin position="141"/>
        <end position="143"/>
    </location>
    <ligand>
        <name>FAD</name>
        <dbReference type="ChEBI" id="CHEBI:57692"/>
    </ligand>
</feature>
<feature type="domain" description="Pyridine nucleotide-disulphide oxidoreductase dimerisation" evidence="7">
    <location>
        <begin position="351"/>
        <end position="452"/>
    </location>
</feature>
<dbReference type="InterPro" id="IPR004099">
    <property type="entry name" value="Pyr_nucl-diS_OxRdtase_dimer"/>
</dbReference>
<keyword evidence="5" id="KW-0520">NAD</keyword>
<keyword evidence="9" id="KW-0560">Oxidoreductase</keyword>
<evidence type="ECO:0000256" key="3">
    <source>
        <dbReference type="ARBA" id="ARBA00022827"/>
    </source>
</evidence>
<dbReference type="GO" id="GO:0003955">
    <property type="term" value="F:NAD(P)H dehydrogenase (quinone) activity"/>
    <property type="evidence" value="ECO:0007669"/>
    <property type="project" value="TreeGrafter"/>
</dbReference>
<feature type="disulfide bond" description="Redox-active" evidence="6">
    <location>
        <begin position="43"/>
        <end position="48"/>
    </location>
</feature>
<feature type="binding site" evidence="5">
    <location>
        <position position="310"/>
    </location>
    <ligand>
        <name>FAD</name>
        <dbReference type="ChEBI" id="CHEBI:57692"/>
    </ligand>
</feature>
<feature type="binding site" evidence="5">
    <location>
        <position position="52"/>
    </location>
    <ligand>
        <name>FAD</name>
        <dbReference type="ChEBI" id="CHEBI:57692"/>
    </ligand>
</feature>
<dbReference type="KEGG" id="mmes:MMSR116_21010"/>
<feature type="binding site" evidence="5">
    <location>
        <position position="268"/>
    </location>
    <ligand>
        <name>NAD(+)</name>
        <dbReference type="ChEBI" id="CHEBI:57540"/>
    </ligand>
</feature>
<feature type="active site" description="Proton acceptor" evidence="4">
    <location>
        <position position="443"/>
    </location>
</feature>
<dbReference type="EC" id="1.8.1.4" evidence="9"/>
<evidence type="ECO:0000256" key="5">
    <source>
        <dbReference type="PIRSR" id="PIRSR000350-3"/>
    </source>
</evidence>